<evidence type="ECO:0000259" key="2">
    <source>
        <dbReference type="Pfam" id="PF10047"/>
    </source>
</evidence>
<dbReference type="SUPFAM" id="SSF143120">
    <property type="entry name" value="YefM-like"/>
    <property type="match status" value="1"/>
</dbReference>
<evidence type="ECO:0000313" key="3">
    <source>
        <dbReference type="EMBL" id="RUS93261.1"/>
    </source>
</evidence>
<dbReference type="InterPro" id="IPR018739">
    <property type="entry name" value="DUF2281"/>
</dbReference>
<dbReference type="Pfam" id="PF10047">
    <property type="entry name" value="DUF2281"/>
    <property type="match status" value="1"/>
</dbReference>
<dbReference type="Proteomes" id="UP000282574">
    <property type="component" value="Unassembled WGS sequence"/>
</dbReference>
<evidence type="ECO:0000313" key="4">
    <source>
        <dbReference type="Proteomes" id="UP000282574"/>
    </source>
</evidence>
<dbReference type="RefSeq" id="WP_127025395.1">
    <property type="nucleotide sequence ID" value="NZ_JAVKZF010000002.1"/>
</dbReference>
<accession>A0AB37U7D7</accession>
<name>A0AB37U7D7_9CYAN</name>
<organism evidence="3 4">
    <name type="scientific">Chroococcidiopsis cubana SAG 39.79</name>
    <dbReference type="NCBI Taxonomy" id="388085"/>
    <lineage>
        <taxon>Bacteria</taxon>
        <taxon>Bacillati</taxon>
        <taxon>Cyanobacteriota</taxon>
        <taxon>Cyanophyceae</taxon>
        <taxon>Chroococcidiopsidales</taxon>
        <taxon>Chroococcidiopsidaceae</taxon>
        <taxon>Chroococcidiopsis</taxon>
    </lineage>
</organism>
<reference evidence="3 4" key="1">
    <citation type="journal article" date="2019" name="Genome Biol. Evol.">
        <title>Day and night: Metabolic profiles and evolutionary relationships of six axenic non-marine cyanobacteria.</title>
        <authorList>
            <person name="Will S.E."/>
            <person name="Henke P."/>
            <person name="Boedeker C."/>
            <person name="Huang S."/>
            <person name="Brinkmann H."/>
            <person name="Rohde M."/>
            <person name="Jarek M."/>
            <person name="Friedl T."/>
            <person name="Seufert S."/>
            <person name="Schumacher M."/>
            <person name="Overmann J."/>
            <person name="Neumann-Schaal M."/>
            <person name="Petersen J."/>
        </authorList>
    </citation>
    <scope>NUCLEOTIDE SEQUENCE [LARGE SCALE GENOMIC DNA]</scope>
    <source>
        <strain evidence="3 4">SAG 39.79</strain>
    </source>
</reference>
<dbReference type="Gene3D" id="3.40.1620.10">
    <property type="entry name" value="YefM-like domain"/>
    <property type="match status" value="1"/>
</dbReference>
<comment type="caution">
    <text evidence="3">The sequence shown here is derived from an EMBL/GenBank/DDBJ whole genome shotgun (WGS) entry which is preliminary data.</text>
</comment>
<comment type="similarity">
    <text evidence="1">Belongs to the phD/YefM antitoxin family.</text>
</comment>
<proteinExistence type="inferred from homology"/>
<gene>
    <name evidence="3" type="ORF">DSM107010_72730</name>
</gene>
<dbReference type="EMBL" id="RSCK01000234">
    <property type="protein sequence ID" value="RUS93261.1"/>
    <property type="molecule type" value="Genomic_DNA"/>
</dbReference>
<feature type="domain" description="DUF2281" evidence="2">
    <location>
        <begin position="48"/>
        <end position="73"/>
    </location>
</feature>
<evidence type="ECO:0000256" key="1">
    <source>
        <dbReference type="ARBA" id="ARBA00009981"/>
    </source>
</evidence>
<sequence length="75" mass="8174">MHQINLKKAETRLAELIEEVAGGEEVVITHSDGSPFKIVPLNTVEAIPKFGSAKGMVKMSDDFDAPLEDFEAYAP</sequence>
<dbReference type="AlphaFoldDB" id="A0AB37U7D7"/>
<keyword evidence="4" id="KW-1185">Reference proteome</keyword>
<dbReference type="InterPro" id="IPR036165">
    <property type="entry name" value="YefM-like_sf"/>
</dbReference>
<protein>
    <submittedName>
        <fullName evidence="3">Prevent-host-death protein</fullName>
    </submittedName>
</protein>